<sequence length="69" mass="7536">MGSIFRNANSSGPVHLPREQASINQSPIPFGPNLNLNPDPDWHPDPDPKMNPFPGNFTVISCIQIPESS</sequence>
<name>A0A067K521_JATCU</name>
<evidence type="ECO:0000256" key="1">
    <source>
        <dbReference type="SAM" id="MobiDB-lite"/>
    </source>
</evidence>
<reference evidence="2 3" key="1">
    <citation type="journal article" date="2014" name="PLoS ONE">
        <title>Global Analysis of Gene Expression Profiles in Physic Nut (Jatropha curcas L.) Seedlings Exposed to Salt Stress.</title>
        <authorList>
            <person name="Zhang L."/>
            <person name="Zhang C."/>
            <person name="Wu P."/>
            <person name="Chen Y."/>
            <person name="Li M."/>
            <person name="Jiang H."/>
            <person name="Wu G."/>
        </authorList>
    </citation>
    <scope>NUCLEOTIDE SEQUENCE [LARGE SCALE GENOMIC DNA]</scope>
    <source>
        <strain evidence="3">cv. GZQX0401</strain>
        <tissue evidence="2">Young leaves</tissue>
    </source>
</reference>
<organism evidence="2 3">
    <name type="scientific">Jatropha curcas</name>
    <name type="common">Barbados nut</name>
    <dbReference type="NCBI Taxonomy" id="180498"/>
    <lineage>
        <taxon>Eukaryota</taxon>
        <taxon>Viridiplantae</taxon>
        <taxon>Streptophyta</taxon>
        <taxon>Embryophyta</taxon>
        <taxon>Tracheophyta</taxon>
        <taxon>Spermatophyta</taxon>
        <taxon>Magnoliopsida</taxon>
        <taxon>eudicotyledons</taxon>
        <taxon>Gunneridae</taxon>
        <taxon>Pentapetalae</taxon>
        <taxon>rosids</taxon>
        <taxon>fabids</taxon>
        <taxon>Malpighiales</taxon>
        <taxon>Euphorbiaceae</taxon>
        <taxon>Crotonoideae</taxon>
        <taxon>Jatropheae</taxon>
        <taxon>Jatropha</taxon>
    </lineage>
</organism>
<proteinExistence type="predicted"/>
<dbReference type="AlphaFoldDB" id="A0A067K521"/>
<dbReference type="EMBL" id="KK914632">
    <property type="protein sequence ID" value="KDP31316.1"/>
    <property type="molecule type" value="Genomic_DNA"/>
</dbReference>
<evidence type="ECO:0000313" key="2">
    <source>
        <dbReference type="EMBL" id="KDP31316.1"/>
    </source>
</evidence>
<gene>
    <name evidence="2" type="ORF">JCGZ_11692</name>
</gene>
<keyword evidence="3" id="KW-1185">Reference proteome</keyword>
<feature type="compositionally biased region" description="Polar residues" evidence="1">
    <location>
        <begin position="1"/>
        <end position="12"/>
    </location>
</feature>
<accession>A0A067K521</accession>
<protein>
    <submittedName>
        <fullName evidence="2">Uncharacterized protein</fullName>
    </submittedName>
</protein>
<dbReference type="Proteomes" id="UP000027138">
    <property type="component" value="Unassembled WGS sequence"/>
</dbReference>
<evidence type="ECO:0000313" key="3">
    <source>
        <dbReference type="Proteomes" id="UP000027138"/>
    </source>
</evidence>
<feature type="region of interest" description="Disordered" evidence="1">
    <location>
        <begin position="1"/>
        <end position="54"/>
    </location>
</feature>